<proteinExistence type="predicted"/>
<name>A0A1M6LUK6_REIAG</name>
<evidence type="ECO:0000256" key="2">
    <source>
        <dbReference type="ARBA" id="ARBA00022603"/>
    </source>
</evidence>
<dbReference type="Pfam" id="PF17827">
    <property type="entry name" value="PrmC_N"/>
    <property type="match status" value="1"/>
</dbReference>
<dbReference type="InterPro" id="IPR029063">
    <property type="entry name" value="SAM-dependent_MTases_sf"/>
</dbReference>
<evidence type="ECO:0000313" key="9">
    <source>
        <dbReference type="Proteomes" id="UP000184474"/>
    </source>
</evidence>
<dbReference type="InterPro" id="IPR019874">
    <property type="entry name" value="RF_methyltr_PrmC"/>
</dbReference>
<evidence type="ECO:0000256" key="1">
    <source>
        <dbReference type="ARBA" id="ARBA00012771"/>
    </source>
</evidence>
<feature type="domain" description="Methyltransferase small" evidence="6">
    <location>
        <begin position="103"/>
        <end position="210"/>
    </location>
</feature>
<dbReference type="GO" id="GO:0102559">
    <property type="term" value="F:peptide chain release factor N(5)-glutamine methyltransferase activity"/>
    <property type="evidence" value="ECO:0007669"/>
    <property type="project" value="UniProtKB-EC"/>
</dbReference>
<dbReference type="PANTHER" id="PTHR18895">
    <property type="entry name" value="HEMK METHYLTRANSFERASE"/>
    <property type="match status" value="1"/>
</dbReference>
<evidence type="ECO:0000256" key="5">
    <source>
        <dbReference type="ARBA" id="ARBA00048391"/>
    </source>
</evidence>
<keyword evidence="4" id="KW-0949">S-adenosyl-L-methionine</keyword>
<dbReference type="SUPFAM" id="SSF53335">
    <property type="entry name" value="S-adenosyl-L-methionine-dependent methyltransferases"/>
    <property type="match status" value="1"/>
</dbReference>
<organism evidence="8 9">
    <name type="scientific">Reichenbachiella agariperforans</name>
    <dbReference type="NCBI Taxonomy" id="156994"/>
    <lineage>
        <taxon>Bacteria</taxon>
        <taxon>Pseudomonadati</taxon>
        <taxon>Bacteroidota</taxon>
        <taxon>Cytophagia</taxon>
        <taxon>Cytophagales</taxon>
        <taxon>Reichenbachiellaceae</taxon>
        <taxon>Reichenbachiella</taxon>
    </lineage>
</organism>
<dbReference type="PANTHER" id="PTHR18895:SF74">
    <property type="entry name" value="MTRF1L RELEASE FACTOR GLUTAMINE METHYLTRANSFERASE"/>
    <property type="match status" value="1"/>
</dbReference>
<dbReference type="PROSITE" id="PS00092">
    <property type="entry name" value="N6_MTASE"/>
    <property type="match status" value="1"/>
</dbReference>
<feature type="domain" description="Release factor glutamine methyltransferase N-terminal" evidence="7">
    <location>
        <begin position="13"/>
        <end position="78"/>
    </location>
</feature>
<dbReference type="Gene3D" id="3.40.50.150">
    <property type="entry name" value="Vaccinia Virus protein VP39"/>
    <property type="match status" value="1"/>
</dbReference>
<dbReference type="EMBL" id="FRAA01000001">
    <property type="protein sequence ID" value="SHJ74860.1"/>
    <property type="molecule type" value="Genomic_DNA"/>
</dbReference>
<dbReference type="GO" id="GO:0003676">
    <property type="term" value="F:nucleic acid binding"/>
    <property type="evidence" value="ECO:0007669"/>
    <property type="project" value="InterPro"/>
</dbReference>
<dbReference type="STRING" id="156994.SAMN04488028_1011101"/>
<dbReference type="RefSeq" id="WP_073120142.1">
    <property type="nucleotide sequence ID" value="NZ_FRAA01000001.1"/>
</dbReference>
<gene>
    <name evidence="8" type="ORF">SAMN04488028_1011101</name>
</gene>
<reference evidence="9" key="1">
    <citation type="submission" date="2016-11" db="EMBL/GenBank/DDBJ databases">
        <authorList>
            <person name="Varghese N."/>
            <person name="Submissions S."/>
        </authorList>
    </citation>
    <scope>NUCLEOTIDE SEQUENCE [LARGE SCALE GENOMIC DNA]</scope>
    <source>
        <strain evidence="9">DSM 26134</strain>
    </source>
</reference>
<evidence type="ECO:0000256" key="3">
    <source>
        <dbReference type="ARBA" id="ARBA00022679"/>
    </source>
</evidence>
<dbReference type="InterPro" id="IPR004556">
    <property type="entry name" value="HemK-like"/>
</dbReference>
<keyword evidence="3 8" id="KW-0808">Transferase</keyword>
<dbReference type="AlphaFoldDB" id="A0A1M6LUK6"/>
<evidence type="ECO:0000259" key="7">
    <source>
        <dbReference type="Pfam" id="PF17827"/>
    </source>
</evidence>
<dbReference type="Proteomes" id="UP000184474">
    <property type="component" value="Unassembled WGS sequence"/>
</dbReference>
<evidence type="ECO:0000256" key="4">
    <source>
        <dbReference type="ARBA" id="ARBA00022691"/>
    </source>
</evidence>
<dbReference type="EC" id="2.1.1.297" evidence="1"/>
<sequence length="284" mass="32320">MKVIFPKETQQSIVQLLSPNYDTPEASSLSFLLLEYVFGWTQTSIIINSAHTPTAEEEELLDTSITRLQNNEPIQYIMEVADFYSRSFHVNEHVLIPRQETESLIQFIKEYQPWTQVKIADIGTGSGCIPCTLYHEIDASEIHAYDISTDALAVAEQNIQSLGCQIQLHKIDILNESLAESNFDIIISNPPYVLESEKKSMHANVLIHEPHLALFVKDENPLLFYSEIAKQGRHALKKGGLLFFEINERYAIETAEMLLSKGYTKTRIFQDIHGKDRFVSGELS</sequence>
<protein>
    <recommendedName>
        <fullName evidence="1">peptide chain release factor N(5)-glutamine methyltransferase</fullName>
        <ecNumber evidence="1">2.1.1.297</ecNumber>
    </recommendedName>
</protein>
<keyword evidence="2 8" id="KW-0489">Methyltransferase</keyword>
<dbReference type="InterPro" id="IPR040758">
    <property type="entry name" value="PrmC_N"/>
</dbReference>
<dbReference type="NCBIfam" id="TIGR03534">
    <property type="entry name" value="RF_mod_PrmC"/>
    <property type="match status" value="1"/>
</dbReference>
<dbReference type="Gene3D" id="1.10.8.10">
    <property type="entry name" value="DNA helicase RuvA subunit, C-terminal domain"/>
    <property type="match status" value="1"/>
</dbReference>
<keyword evidence="9" id="KW-1185">Reference proteome</keyword>
<dbReference type="InterPro" id="IPR050320">
    <property type="entry name" value="N5-glutamine_MTase"/>
</dbReference>
<dbReference type="GO" id="GO:0032259">
    <property type="term" value="P:methylation"/>
    <property type="evidence" value="ECO:0007669"/>
    <property type="project" value="UniProtKB-KW"/>
</dbReference>
<dbReference type="CDD" id="cd02440">
    <property type="entry name" value="AdoMet_MTases"/>
    <property type="match status" value="1"/>
</dbReference>
<dbReference type="InterPro" id="IPR007848">
    <property type="entry name" value="Small_mtfrase_dom"/>
</dbReference>
<comment type="catalytic activity">
    <reaction evidence="5">
        <text>L-glutaminyl-[peptide chain release factor] + S-adenosyl-L-methionine = N(5)-methyl-L-glutaminyl-[peptide chain release factor] + S-adenosyl-L-homocysteine + H(+)</text>
        <dbReference type="Rhea" id="RHEA:42896"/>
        <dbReference type="Rhea" id="RHEA-COMP:10271"/>
        <dbReference type="Rhea" id="RHEA-COMP:10272"/>
        <dbReference type="ChEBI" id="CHEBI:15378"/>
        <dbReference type="ChEBI" id="CHEBI:30011"/>
        <dbReference type="ChEBI" id="CHEBI:57856"/>
        <dbReference type="ChEBI" id="CHEBI:59789"/>
        <dbReference type="ChEBI" id="CHEBI:61891"/>
        <dbReference type="EC" id="2.1.1.297"/>
    </reaction>
</comment>
<accession>A0A1M6LUK6</accession>
<evidence type="ECO:0000259" key="6">
    <source>
        <dbReference type="Pfam" id="PF05175"/>
    </source>
</evidence>
<dbReference type="InterPro" id="IPR002052">
    <property type="entry name" value="DNA_methylase_N6_adenine_CS"/>
</dbReference>
<evidence type="ECO:0000313" key="8">
    <source>
        <dbReference type="EMBL" id="SHJ74860.1"/>
    </source>
</evidence>
<dbReference type="Pfam" id="PF05175">
    <property type="entry name" value="MTS"/>
    <property type="match status" value="1"/>
</dbReference>
<dbReference type="NCBIfam" id="TIGR00536">
    <property type="entry name" value="hemK_fam"/>
    <property type="match status" value="1"/>
</dbReference>